<dbReference type="Pfam" id="PF00203">
    <property type="entry name" value="Ribosomal_S19"/>
    <property type="match status" value="1"/>
</dbReference>
<keyword evidence="7" id="KW-1185">Reference proteome</keyword>
<name>A0A2V0NMJ3_9CHLO</name>
<sequence>MRSHPDLRFRTPKPWQWSNRTGDLYRDAAPGQRQPGSAAAAFGSGRRRAARAPRRAAAAAGAAARQPAAAAAAVMGGRAAWKGPFVAVSLLKDVVALARQHPEWWSVTRFQGAPAPAVIRTNSRASVILPDFLRCVFFVHAGNRRLRRIEVTEPMVGHKFGEFAPTRVQPQHKKKGAK</sequence>
<dbReference type="GO" id="GO:0000028">
    <property type="term" value="P:ribosomal small subunit assembly"/>
    <property type="evidence" value="ECO:0007669"/>
    <property type="project" value="TreeGrafter"/>
</dbReference>
<dbReference type="GO" id="GO:0003735">
    <property type="term" value="F:structural constituent of ribosome"/>
    <property type="evidence" value="ECO:0007669"/>
    <property type="project" value="InterPro"/>
</dbReference>
<dbReference type="PRINTS" id="PR00975">
    <property type="entry name" value="RIBOSOMALS19"/>
</dbReference>
<protein>
    <submittedName>
        <fullName evidence="6">30S ribosomal protein S19</fullName>
    </submittedName>
</protein>
<dbReference type="InParanoid" id="A0A2V0NMJ3"/>
<dbReference type="InterPro" id="IPR023575">
    <property type="entry name" value="Ribosomal_uS19_SF"/>
</dbReference>
<keyword evidence="2 4" id="KW-0689">Ribosomal protein</keyword>
<dbReference type="GO" id="GO:0006412">
    <property type="term" value="P:translation"/>
    <property type="evidence" value="ECO:0007669"/>
    <property type="project" value="InterPro"/>
</dbReference>
<dbReference type="OrthoDB" id="2043at2759"/>
<evidence type="ECO:0000256" key="4">
    <source>
        <dbReference type="RuleBase" id="RU003485"/>
    </source>
</evidence>
<dbReference type="AlphaFoldDB" id="A0A2V0NMJ3"/>
<dbReference type="HAMAP" id="MF_00531">
    <property type="entry name" value="Ribosomal_uS19"/>
    <property type="match status" value="1"/>
</dbReference>
<dbReference type="EMBL" id="BDRX01000004">
    <property type="protein sequence ID" value="GBF88359.1"/>
    <property type="molecule type" value="Genomic_DNA"/>
</dbReference>
<reference evidence="6 7" key="1">
    <citation type="journal article" date="2018" name="Sci. Rep.">
        <title>Raphidocelis subcapitata (=Pseudokirchneriella subcapitata) provides an insight into genome evolution and environmental adaptations in the Sphaeropleales.</title>
        <authorList>
            <person name="Suzuki S."/>
            <person name="Yamaguchi H."/>
            <person name="Nakajima N."/>
            <person name="Kawachi M."/>
        </authorList>
    </citation>
    <scope>NUCLEOTIDE SEQUENCE [LARGE SCALE GENOMIC DNA]</scope>
    <source>
        <strain evidence="6 7">NIES-35</strain>
    </source>
</reference>
<evidence type="ECO:0000256" key="5">
    <source>
        <dbReference type="SAM" id="MobiDB-lite"/>
    </source>
</evidence>
<gene>
    <name evidence="6" type="ORF">Rsub_01071</name>
</gene>
<comment type="similarity">
    <text evidence="1 4">Belongs to the universal ribosomal protein uS19 family.</text>
</comment>
<dbReference type="STRING" id="307507.A0A2V0NMJ3"/>
<proteinExistence type="inferred from homology"/>
<dbReference type="Proteomes" id="UP000247498">
    <property type="component" value="Unassembled WGS sequence"/>
</dbReference>
<evidence type="ECO:0000256" key="3">
    <source>
        <dbReference type="ARBA" id="ARBA00023274"/>
    </source>
</evidence>
<feature type="region of interest" description="Disordered" evidence="5">
    <location>
        <begin position="1"/>
        <end position="22"/>
    </location>
</feature>
<organism evidence="6 7">
    <name type="scientific">Raphidocelis subcapitata</name>
    <dbReference type="NCBI Taxonomy" id="307507"/>
    <lineage>
        <taxon>Eukaryota</taxon>
        <taxon>Viridiplantae</taxon>
        <taxon>Chlorophyta</taxon>
        <taxon>core chlorophytes</taxon>
        <taxon>Chlorophyceae</taxon>
        <taxon>CS clade</taxon>
        <taxon>Sphaeropleales</taxon>
        <taxon>Selenastraceae</taxon>
        <taxon>Raphidocelis</taxon>
    </lineage>
</organism>
<evidence type="ECO:0000256" key="1">
    <source>
        <dbReference type="ARBA" id="ARBA00007345"/>
    </source>
</evidence>
<evidence type="ECO:0000313" key="6">
    <source>
        <dbReference type="EMBL" id="GBF88359.1"/>
    </source>
</evidence>
<dbReference type="PANTHER" id="PTHR11880:SF8">
    <property type="entry name" value="SMALL RIBOSOMAL SUBUNIT PROTEIN US19M"/>
    <property type="match status" value="1"/>
</dbReference>
<dbReference type="InterPro" id="IPR002222">
    <property type="entry name" value="Ribosomal_uS19"/>
</dbReference>
<evidence type="ECO:0000256" key="2">
    <source>
        <dbReference type="ARBA" id="ARBA00022980"/>
    </source>
</evidence>
<keyword evidence="3 4" id="KW-0687">Ribonucleoprotein</keyword>
<feature type="region of interest" description="Disordered" evidence="5">
    <location>
        <begin position="27"/>
        <end position="46"/>
    </location>
</feature>
<dbReference type="GO" id="GO:0005763">
    <property type="term" value="C:mitochondrial small ribosomal subunit"/>
    <property type="evidence" value="ECO:0007669"/>
    <property type="project" value="TreeGrafter"/>
</dbReference>
<comment type="caution">
    <text evidence="6">The sequence shown here is derived from an EMBL/GenBank/DDBJ whole genome shotgun (WGS) entry which is preliminary data.</text>
</comment>
<dbReference type="SUPFAM" id="SSF54570">
    <property type="entry name" value="Ribosomal protein S19"/>
    <property type="match status" value="1"/>
</dbReference>
<dbReference type="PANTHER" id="PTHR11880">
    <property type="entry name" value="RIBOSOMAL PROTEIN S19P FAMILY MEMBER"/>
    <property type="match status" value="1"/>
</dbReference>
<accession>A0A2V0NMJ3</accession>
<dbReference type="Gene3D" id="3.30.860.10">
    <property type="entry name" value="30s Ribosomal Protein S19, Chain A"/>
    <property type="match status" value="1"/>
</dbReference>
<evidence type="ECO:0000313" key="7">
    <source>
        <dbReference type="Proteomes" id="UP000247498"/>
    </source>
</evidence>